<evidence type="ECO:0000313" key="2">
    <source>
        <dbReference type="EMBL" id="PSR88148.1"/>
    </source>
</evidence>
<dbReference type="Pfam" id="PF00407">
    <property type="entry name" value="Bet_v_1"/>
    <property type="match status" value="1"/>
</dbReference>
<reference evidence="3" key="2">
    <citation type="journal article" date="2018" name="BMC Genomics">
        <title>A manually annotated Actinidia chinensis var. chinensis (kiwifruit) genome highlights the challenges associated with draft genomes and gene prediction in plants.</title>
        <authorList>
            <person name="Pilkington S.M."/>
            <person name="Crowhurst R."/>
            <person name="Hilario E."/>
            <person name="Nardozza S."/>
            <person name="Fraser L."/>
            <person name="Peng Y."/>
            <person name="Gunaseelan K."/>
            <person name="Simpson R."/>
            <person name="Tahir J."/>
            <person name="Deroles S.C."/>
            <person name="Templeton K."/>
            <person name="Luo Z."/>
            <person name="Davy M."/>
            <person name="Cheng C."/>
            <person name="McNeilage M."/>
            <person name="Scaglione D."/>
            <person name="Liu Y."/>
            <person name="Zhang Q."/>
            <person name="Datson P."/>
            <person name="De Silva N."/>
            <person name="Gardiner S.E."/>
            <person name="Bassett H."/>
            <person name="Chagne D."/>
            <person name="McCallum J."/>
            <person name="Dzierzon H."/>
            <person name="Deng C."/>
            <person name="Wang Y.Y."/>
            <person name="Barron L."/>
            <person name="Manako K."/>
            <person name="Bowen J."/>
            <person name="Foster T.M."/>
            <person name="Erridge Z.A."/>
            <person name="Tiffin H."/>
            <person name="Waite C.N."/>
            <person name="Davies K.M."/>
            <person name="Grierson E.P."/>
            <person name="Laing W.A."/>
            <person name="Kirk R."/>
            <person name="Chen X."/>
            <person name="Wood M."/>
            <person name="Montefiori M."/>
            <person name="Brummell D.A."/>
            <person name="Schwinn K.E."/>
            <person name="Catanach A."/>
            <person name="Fullerton C."/>
            <person name="Li D."/>
            <person name="Meiyalaghan S."/>
            <person name="Nieuwenhuizen N."/>
            <person name="Read N."/>
            <person name="Prakash R."/>
            <person name="Hunter D."/>
            <person name="Zhang H."/>
            <person name="McKenzie M."/>
            <person name="Knabel M."/>
            <person name="Harris A."/>
            <person name="Allan A.C."/>
            <person name="Gleave A."/>
            <person name="Chen A."/>
            <person name="Janssen B.J."/>
            <person name="Plunkett B."/>
            <person name="Ampomah-Dwamena C."/>
            <person name="Voogd C."/>
            <person name="Leif D."/>
            <person name="Lafferty D."/>
            <person name="Souleyre E.J.F."/>
            <person name="Varkonyi-Gasic E."/>
            <person name="Gambi F."/>
            <person name="Hanley J."/>
            <person name="Yao J.L."/>
            <person name="Cheung J."/>
            <person name="David K.M."/>
            <person name="Warren B."/>
            <person name="Marsh K."/>
            <person name="Snowden K.C."/>
            <person name="Lin-Wang K."/>
            <person name="Brian L."/>
            <person name="Martinez-Sanchez M."/>
            <person name="Wang M."/>
            <person name="Ileperuma N."/>
            <person name="Macnee N."/>
            <person name="Campin R."/>
            <person name="McAtee P."/>
            <person name="Drummond R.S.M."/>
            <person name="Espley R.V."/>
            <person name="Ireland H.S."/>
            <person name="Wu R."/>
            <person name="Atkinson R.G."/>
            <person name="Karunairetnam S."/>
            <person name="Bulley S."/>
            <person name="Chunkath S."/>
            <person name="Hanley Z."/>
            <person name="Storey R."/>
            <person name="Thrimawithana A.H."/>
            <person name="Thomson S."/>
            <person name="David C."/>
            <person name="Testolin R."/>
            <person name="Huang H."/>
            <person name="Hellens R.P."/>
            <person name="Schaffer R.J."/>
        </authorList>
    </citation>
    <scope>NUCLEOTIDE SEQUENCE [LARGE SCALE GENOMIC DNA]</scope>
    <source>
        <strain evidence="3">cv. Red5</strain>
    </source>
</reference>
<dbReference type="InterPro" id="IPR051761">
    <property type="entry name" value="MLP-like_ligand-binding"/>
</dbReference>
<gene>
    <name evidence="2" type="ORF">CEY00_Acc31178</name>
</gene>
<dbReference type="OrthoDB" id="1085854at2759"/>
<dbReference type="GO" id="GO:0006952">
    <property type="term" value="P:defense response"/>
    <property type="evidence" value="ECO:0007669"/>
    <property type="project" value="InterPro"/>
</dbReference>
<dbReference type="InParanoid" id="A0A2R6PAV1"/>
<dbReference type="EMBL" id="NKQK01000027">
    <property type="protein sequence ID" value="PSR88148.1"/>
    <property type="molecule type" value="Genomic_DNA"/>
</dbReference>
<dbReference type="Gene3D" id="3.30.530.20">
    <property type="match status" value="1"/>
</dbReference>
<reference evidence="2 3" key="1">
    <citation type="submission" date="2017-07" db="EMBL/GenBank/DDBJ databases">
        <title>An improved, manually edited Actinidia chinensis var. chinensis (kiwifruit) genome highlights the challenges associated with draft genomes and gene prediction in plants.</title>
        <authorList>
            <person name="Pilkington S."/>
            <person name="Crowhurst R."/>
            <person name="Hilario E."/>
            <person name="Nardozza S."/>
            <person name="Fraser L."/>
            <person name="Peng Y."/>
            <person name="Gunaseelan K."/>
            <person name="Simpson R."/>
            <person name="Tahir J."/>
            <person name="Deroles S."/>
            <person name="Templeton K."/>
            <person name="Luo Z."/>
            <person name="Davy M."/>
            <person name="Cheng C."/>
            <person name="Mcneilage M."/>
            <person name="Scaglione D."/>
            <person name="Liu Y."/>
            <person name="Zhang Q."/>
            <person name="Datson P."/>
            <person name="De Silva N."/>
            <person name="Gardiner S."/>
            <person name="Bassett H."/>
            <person name="Chagne D."/>
            <person name="Mccallum J."/>
            <person name="Dzierzon H."/>
            <person name="Deng C."/>
            <person name="Wang Y.-Y."/>
            <person name="Barron N."/>
            <person name="Manako K."/>
            <person name="Bowen J."/>
            <person name="Foster T."/>
            <person name="Erridge Z."/>
            <person name="Tiffin H."/>
            <person name="Waite C."/>
            <person name="Davies K."/>
            <person name="Grierson E."/>
            <person name="Laing W."/>
            <person name="Kirk R."/>
            <person name="Chen X."/>
            <person name="Wood M."/>
            <person name="Montefiori M."/>
            <person name="Brummell D."/>
            <person name="Schwinn K."/>
            <person name="Catanach A."/>
            <person name="Fullerton C."/>
            <person name="Li D."/>
            <person name="Meiyalaghan S."/>
            <person name="Nieuwenhuizen N."/>
            <person name="Read N."/>
            <person name="Prakash R."/>
            <person name="Hunter D."/>
            <person name="Zhang H."/>
            <person name="Mckenzie M."/>
            <person name="Knabel M."/>
            <person name="Harris A."/>
            <person name="Allan A."/>
            <person name="Chen A."/>
            <person name="Janssen B."/>
            <person name="Plunkett B."/>
            <person name="Dwamena C."/>
            <person name="Voogd C."/>
            <person name="Leif D."/>
            <person name="Lafferty D."/>
            <person name="Souleyre E."/>
            <person name="Varkonyi-Gasic E."/>
            <person name="Gambi F."/>
            <person name="Hanley J."/>
            <person name="Yao J.-L."/>
            <person name="Cheung J."/>
            <person name="David K."/>
            <person name="Warren B."/>
            <person name="Marsh K."/>
            <person name="Snowden K."/>
            <person name="Lin-Wang K."/>
            <person name="Brian L."/>
            <person name="Martinez-Sanchez M."/>
            <person name="Wang M."/>
            <person name="Ileperuma N."/>
            <person name="Macnee N."/>
            <person name="Campin R."/>
            <person name="Mcatee P."/>
            <person name="Drummond R."/>
            <person name="Espley R."/>
            <person name="Ireland H."/>
            <person name="Wu R."/>
            <person name="Atkinson R."/>
            <person name="Karunairetnam S."/>
            <person name="Bulley S."/>
            <person name="Chunkath S."/>
            <person name="Hanley Z."/>
            <person name="Storey R."/>
            <person name="Thrimawithana A."/>
            <person name="Thomson S."/>
            <person name="David C."/>
            <person name="Testolin R."/>
        </authorList>
    </citation>
    <scope>NUCLEOTIDE SEQUENCE [LARGE SCALE GENOMIC DNA]</scope>
    <source>
        <strain evidence="3">cv. Red5</strain>
        <tissue evidence="2">Young leaf</tissue>
    </source>
</reference>
<sequence>MWRSKKYDLPRICPDDIQSIQLLTGHWGAVGGIVLTHFFVDGGALISEESHIVALDKDNKSLTYSVCGGDLKKQYKEMYITVQATTKGETNFLTWIYEYEKVNEEVSGPQDKLEEFVTRLTNTIDAHFLKEMN</sequence>
<dbReference type="STRING" id="1590841.A0A2R6PAV1"/>
<dbReference type="Proteomes" id="UP000241394">
    <property type="component" value="Chromosome LG27"/>
</dbReference>
<accession>A0A2R6PAV1</accession>
<dbReference type="InterPro" id="IPR023393">
    <property type="entry name" value="START-like_dom_sf"/>
</dbReference>
<organism evidence="2 3">
    <name type="scientific">Actinidia chinensis var. chinensis</name>
    <name type="common">Chinese soft-hair kiwi</name>
    <dbReference type="NCBI Taxonomy" id="1590841"/>
    <lineage>
        <taxon>Eukaryota</taxon>
        <taxon>Viridiplantae</taxon>
        <taxon>Streptophyta</taxon>
        <taxon>Embryophyta</taxon>
        <taxon>Tracheophyta</taxon>
        <taxon>Spermatophyta</taxon>
        <taxon>Magnoliopsida</taxon>
        <taxon>eudicotyledons</taxon>
        <taxon>Gunneridae</taxon>
        <taxon>Pentapetalae</taxon>
        <taxon>asterids</taxon>
        <taxon>Ericales</taxon>
        <taxon>Actinidiaceae</taxon>
        <taxon>Actinidia</taxon>
    </lineage>
</organism>
<dbReference type="AlphaFoldDB" id="A0A2R6PAV1"/>
<comment type="caution">
    <text evidence="2">The sequence shown here is derived from an EMBL/GenBank/DDBJ whole genome shotgun (WGS) entry which is preliminary data.</text>
</comment>
<dbReference type="PANTHER" id="PTHR31907">
    <property type="entry name" value="MLP-LIKE PROTEIN 423"/>
    <property type="match status" value="1"/>
</dbReference>
<evidence type="ECO:0000259" key="1">
    <source>
        <dbReference type="SMART" id="SM01037"/>
    </source>
</evidence>
<proteinExistence type="predicted"/>
<dbReference type="Gramene" id="PSR88148">
    <property type="protein sequence ID" value="PSR88148"/>
    <property type="gene ID" value="CEY00_Acc31178"/>
</dbReference>
<keyword evidence="3" id="KW-1185">Reference proteome</keyword>
<name>A0A2R6PAV1_ACTCC</name>
<dbReference type="InterPro" id="IPR000916">
    <property type="entry name" value="Bet_v_I/MLP"/>
</dbReference>
<dbReference type="SMART" id="SM01037">
    <property type="entry name" value="Bet_v_1"/>
    <property type="match status" value="1"/>
</dbReference>
<protein>
    <submittedName>
        <fullName evidence="2">MLP-like protein</fullName>
    </submittedName>
</protein>
<evidence type="ECO:0000313" key="3">
    <source>
        <dbReference type="Proteomes" id="UP000241394"/>
    </source>
</evidence>
<dbReference type="SUPFAM" id="SSF55961">
    <property type="entry name" value="Bet v1-like"/>
    <property type="match status" value="1"/>
</dbReference>
<dbReference type="OMA" id="YDLPRIC"/>
<feature type="domain" description="Bet v I/Major latex protein" evidence="1">
    <location>
        <begin position="1"/>
        <end position="131"/>
    </location>
</feature>